<protein>
    <submittedName>
        <fullName evidence="1">Pif-2</fullName>
    </submittedName>
</protein>
<dbReference type="InterPro" id="IPR006725">
    <property type="entry name" value="PIF2"/>
</dbReference>
<organism evidence="1">
    <name type="scientific">Trichoplusia ni single nucleopolyhedrovirus</name>
    <dbReference type="NCBI Taxonomy" id="332054"/>
    <lineage>
        <taxon>Viruses</taxon>
        <taxon>Viruses incertae sedis</taxon>
        <taxon>Naldaviricetes</taxon>
        <taxon>Lefavirales</taxon>
        <taxon>Baculoviridae</taxon>
        <taxon>Alphabaculovirus</taxon>
        <taxon>Alphabaculovirus trini</taxon>
    </lineage>
</organism>
<evidence type="ECO:0000313" key="1">
    <source>
        <dbReference type="EMBL" id="QBI90363.1"/>
    </source>
</evidence>
<dbReference type="EMBL" id="MH577296">
    <property type="protein sequence ID" value="QBI90363.1"/>
    <property type="molecule type" value="Genomic_DNA"/>
</dbReference>
<proteinExistence type="predicted"/>
<dbReference type="Pfam" id="PF04631">
    <property type="entry name" value="PIF2"/>
    <property type="match status" value="1"/>
</dbReference>
<sequence>MHVLLMIVVVIIFLFILYKPIYVAHVEIKTAQDAYNATVDERIDYMESVLKRRKYVPLETLPTIRFNTELGTINDGERKCMSVPVYVGSDNIPNFDCTLICDDPAAVYFFVGEFDKFLVNGQMLTRGGYCTTNSVPRNCNRETSIILHSLNQWTCIAEDPRYYAGPMNMVQIVGRQHASRIAPGEITKNILYDNLLKMEVDVSRNTFRRDWDESMPDGSRRFEVICNALDDRYNQMFVNPMNPIECLPNTCTTASYVHRDVRPNFETGECECGDENVTRVRHIVPDDRTSMCASVVDTFRRSDNSHIFRVECVNMNTLVSEYDPNMLLCPGPQFDSNNDSAFSYALPGTYVFSLYGTHEPTHRFYLDTRSRINYNIINPEPT</sequence>
<reference evidence="1" key="1">
    <citation type="submission" date="2018-07" db="EMBL/GenBank/DDBJ databases">
        <title>A new Alphabaculovirus highly virulent isolated from Trichoplusia ni (TnSNPV).</title>
        <authorList>
            <person name="Bivian-Hernandez M.D.L.A."/>
            <person name="Del Rincon-Castro M.C."/>
            <person name="Ibarra J.E."/>
        </authorList>
    </citation>
    <scope>NUCLEOTIDE SEQUENCE</scope>
    <source>
        <strain evidence="1">LBIV-4</strain>
    </source>
</reference>
<name>A0A481V8Y4_9ABAC</name>
<accession>A0A481V8Y4</accession>